<evidence type="ECO:0000313" key="5">
    <source>
        <dbReference type="EMBL" id="KAG5571824.1"/>
    </source>
</evidence>
<accession>A0A9J5W9N2</accession>
<evidence type="ECO:0000313" key="6">
    <source>
        <dbReference type="Proteomes" id="UP000824120"/>
    </source>
</evidence>
<proteinExistence type="predicted"/>
<dbReference type="GO" id="GO:0005634">
    <property type="term" value="C:nucleus"/>
    <property type="evidence" value="ECO:0007669"/>
    <property type="project" value="TreeGrafter"/>
</dbReference>
<keyword evidence="1" id="KW-0805">Transcription regulation</keyword>
<name>A0A9J5W9N2_SOLCO</name>
<dbReference type="GO" id="GO:0003677">
    <property type="term" value="F:DNA binding"/>
    <property type="evidence" value="ECO:0007669"/>
    <property type="project" value="TreeGrafter"/>
</dbReference>
<keyword evidence="3" id="KW-0539">Nucleus</keyword>
<evidence type="ECO:0000256" key="1">
    <source>
        <dbReference type="ARBA" id="ARBA00023015"/>
    </source>
</evidence>
<organism evidence="5 6">
    <name type="scientific">Solanum commersonii</name>
    <name type="common">Commerson's wild potato</name>
    <name type="synonym">Commerson's nightshade</name>
    <dbReference type="NCBI Taxonomy" id="4109"/>
    <lineage>
        <taxon>Eukaryota</taxon>
        <taxon>Viridiplantae</taxon>
        <taxon>Streptophyta</taxon>
        <taxon>Embryophyta</taxon>
        <taxon>Tracheophyta</taxon>
        <taxon>Spermatophyta</taxon>
        <taxon>Magnoliopsida</taxon>
        <taxon>eudicotyledons</taxon>
        <taxon>Gunneridae</taxon>
        <taxon>Pentapetalae</taxon>
        <taxon>asterids</taxon>
        <taxon>lamiids</taxon>
        <taxon>Solanales</taxon>
        <taxon>Solanaceae</taxon>
        <taxon>Solanoideae</taxon>
        <taxon>Solaneae</taxon>
        <taxon>Solanum</taxon>
    </lineage>
</organism>
<reference evidence="5 6" key="1">
    <citation type="submission" date="2020-09" db="EMBL/GenBank/DDBJ databases">
        <title>De no assembly of potato wild relative species, Solanum commersonii.</title>
        <authorList>
            <person name="Cho K."/>
        </authorList>
    </citation>
    <scope>NUCLEOTIDE SEQUENCE [LARGE SCALE GENOMIC DNA]</scope>
    <source>
        <strain evidence="5">LZ3.2</strain>
        <tissue evidence="5">Leaf</tissue>
    </source>
</reference>
<dbReference type="AlphaFoldDB" id="A0A9J5W9N2"/>
<feature type="region of interest" description="Disordered" evidence="4">
    <location>
        <begin position="1"/>
        <end position="24"/>
    </location>
</feature>
<keyword evidence="2" id="KW-0804">Transcription</keyword>
<evidence type="ECO:0000256" key="4">
    <source>
        <dbReference type="SAM" id="MobiDB-lite"/>
    </source>
</evidence>
<dbReference type="InterPro" id="IPR045147">
    <property type="entry name" value="ARI3A/B/C"/>
</dbReference>
<sequence length="114" mass="12561">HRTQNGELQLPIAPPPGFSDVDNEGSGYQISVSGRAIRDSTTRCRLGWQEQHLFGYGEVADPIVKNDSFEVYALVPGLLLDEVVNLPARIDQLCTNVVVSLHGCLHVHIPFVQQ</sequence>
<dbReference type="PANTHER" id="PTHR15348">
    <property type="entry name" value="AT-RICH INTERACTIVE DOMAIN-CONTAINING PROTEIN ARID DOMAIN- CONTAINING PROTEIN DEAD RINGER PROTEIN B-CELL REGULATOR OF IGH TRANSCRIPTION BRIGHT"/>
    <property type="match status" value="1"/>
</dbReference>
<dbReference type="PANTHER" id="PTHR15348:SF22">
    <property type="entry name" value="ARID DOMAIN-CONTAINING PROTEIN"/>
    <property type="match status" value="1"/>
</dbReference>
<keyword evidence="6" id="KW-1185">Reference proteome</keyword>
<dbReference type="Proteomes" id="UP000824120">
    <property type="component" value="Chromosome 12"/>
</dbReference>
<evidence type="ECO:0000256" key="3">
    <source>
        <dbReference type="ARBA" id="ARBA00023242"/>
    </source>
</evidence>
<dbReference type="GO" id="GO:0006357">
    <property type="term" value="P:regulation of transcription by RNA polymerase II"/>
    <property type="evidence" value="ECO:0007669"/>
    <property type="project" value="InterPro"/>
</dbReference>
<dbReference type="OrthoDB" id="1742407at2759"/>
<feature type="non-terminal residue" evidence="5">
    <location>
        <position position="1"/>
    </location>
</feature>
<dbReference type="EMBL" id="JACXVP010000012">
    <property type="protein sequence ID" value="KAG5571824.1"/>
    <property type="molecule type" value="Genomic_DNA"/>
</dbReference>
<evidence type="ECO:0000256" key="2">
    <source>
        <dbReference type="ARBA" id="ARBA00023163"/>
    </source>
</evidence>
<gene>
    <name evidence="5" type="ORF">H5410_061590</name>
</gene>
<feature type="non-terminal residue" evidence="5">
    <location>
        <position position="114"/>
    </location>
</feature>
<protein>
    <submittedName>
        <fullName evidence="5">Uncharacterized protein</fullName>
    </submittedName>
</protein>
<comment type="caution">
    <text evidence="5">The sequence shown here is derived from an EMBL/GenBank/DDBJ whole genome shotgun (WGS) entry which is preliminary data.</text>
</comment>